<evidence type="ECO:0000313" key="1">
    <source>
        <dbReference type="EMBL" id="MPD01507.1"/>
    </source>
</evidence>
<reference evidence="1 2" key="1">
    <citation type="submission" date="2019-05" db="EMBL/GenBank/DDBJ databases">
        <title>Another draft genome of Portunus trituberculatus and its Hox gene families provides insights of decapod evolution.</title>
        <authorList>
            <person name="Jeong J.-H."/>
            <person name="Song I."/>
            <person name="Kim S."/>
            <person name="Choi T."/>
            <person name="Kim D."/>
            <person name="Ryu S."/>
            <person name="Kim W."/>
        </authorList>
    </citation>
    <scope>NUCLEOTIDE SEQUENCE [LARGE SCALE GENOMIC DNA]</scope>
    <source>
        <tissue evidence="1">Muscle</tissue>
    </source>
</reference>
<organism evidence="1 2">
    <name type="scientific">Portunus trituberculatus</name>
    <name type="common">Swimming crab</name>
    <name type="synonym">Neptunus trituberculatus</name>
    <dbReference type="NCBI Taxonomy" id="210409"/>
    <lineage>
        <taxon>Eukaryota</taxon>
        <taxon>Metazoa</taxon>
        <taxon>Ecdysozoa</taxon>
        <taxon>Arthropoda</taxon>
        <taxon>Crustacea</taxon>
        <taxon>Multicrustacea</taxon>
        <taxon>Malacostraca</taxon>
        <taxon>Eumalacostraca</taxon>
        <taxon>Eucarida</taxon>
        <taxon>Decapoda</taxon>
        <taxon>Pleocyemata</taxon>
        <taxon>Brachyura</taxon>
        <taxon>Eubrachyura</taxon>
        <taxon>Portunoidea</taxon>
        <taxon>Portunidae</taxon>
        <taxon>Portuninae</taxon>
        <taxon>Portunus</taxon>
    </lineage>
</organism>
<dbReference type="AlphaFoldDB" id="A0A5B7K4N6"/>
<dbReference type="EMBL" id="VSRR010127437">
    <property type="protein sequence ID" value="MPD01507.1"/>
    <property type="molecule type" value="Genomic_DNA"/>
</dbReference>
<sequence>MGFPTTTSSTSSSSFTFPRCKTLVRIIFHPHPPLFLPAPVWCGGHQEGRYTSRSHGMKKDNHHRCHEAQEAFTVDHAAYYHATRLESSCFLLKYR</sequence>
<proteinExistence type="predicted"/>
<dbReference type="Proteomes" id="UP000324222">
    <property type="component" value="Unassembled WGS sequence"/>
</dbReference>
<name>A0A5B7K4N6_PORTR</name>
<accession>A0A5B7K4N6</accession>
<protein>
    <submittedName>
        <fullName evidence="1">Uncharacterized protein</fullName>
    </submittedName>
</protein>
<evidence type="ECO:0000313" key="2">
    <source>
        <dbReference type="Proteomes" id="UP000324222"/>
    </source>
</evidence>
<keyword evidence="2" id="KW-1185">Reference proteome</keyword>
<gene>
    <name evidence="1" type="ORF">E2C01_097039</name>
</gene>
<comment type="caution">
    <text evidence="1">The sequence shown here is derived from an EMBL/GenBank/DDBJ whole genome shotgun (WGS) entry which is preliminary data.</text>
</comment>